<sequence>MLERCAAPAGEQGCASERTAKDTGRRLGSARARERERINAVLAESRAASDAVLGIQAKATIHRIAREFNDMALHASCGQTTTLYRHLLRINEVEDQYTLTDPDLFLSEMMQETYERLREIQFRRTDCNQRPNGMPLFFTDLRGQVVNMVEHIQQLRQQEAEAGPQMEEPRDGQQIMPDWKPERPLRSVDDPLSSADNHRLLDYVHGIPLEDPRELVDHARRLKVVMSEEEAGQILAGIASDHLRDLIAQAVRQELYYEIKASWVAQPGYGVR</sequence>
<feature type="region of interest" description="Disordered" evidence="1">
    <location>
        <begin position="1"/>
        <end position="30"/>
    </location>
</feature>
<dbReference type="AlphaFoldDB" id="A0A401ZJN9"/>
<comment type="caution">
    <text evidence="2">The sequence shown here is derived from an EMBL/GenBank/DDBJ whole genome shotgun (WGS) entry which is preliminary data.</text>
</comment>
<dbReference type="Proteomes" id="UP000287224">
    <property type="component" value="Unassembled WGS sequence"/>
</dbReference>
<feature type="compositionally biased region" description="Basic and acidic residues" evidence="1">
    <location>
        <begin position="18"/>
        <end position="30"/>
    </location>
</feature>
<evidence type="ECO:0000256" key="1">
    <source>
        <dbReference type="SAM" id="MobiDB-lite"/>
    </source>
</evidence>
<dbReference type="EMBL" id="BIFQ01000001">
    <property type="protein sequence ID" value="GCE07063.1"/>
    <property type="molecule type" value="Genomic_DNA"/>
</dbReference>
<evidence type="ECO:0000313" key="3">
    <source>
        <dbReference type="Proteomes" id="UP000287224"/>
    </source>
</evidence>
<organism evidence="2 3">
    <name type="scientific">Dictyobacter aurantiacus</name>
    <dbReference type="NCBI Taxonomy" id="1936993"/>
    <lineage>
        <taxon>Bacteria</taxon>
        <taxon>Bacillati</taxon>
        <taxon>Chloroflexota</taxon>
        <taxon>Ktedonobacteria</taxon>
        <taxon>Ktedonobacterales</taxon>
        <taxon>Dictyobacteraceae</taxon>
        <taxon>Dictyobacter</taxon>
    </lineage>
</organism>
<protein>
    <submittedName>
        <fullName evidence="2">Uncharacterized protein</fullName>
    </submittedName>
</protein>
<proteinExistence type="predicted"/>
<accession>A0A401ZJN9</accession>
<evidence type="ECO:0000313" key="2">
    <source>
        <dbReference type="EMBL" id="GCE07063.1"/>
    </source>
</evidence>
<name>A0A401ZJN9_9CHLR</name>
<keyword evidence="3" id="KW-1185">Reference proteome</keyword>
<gene>
    <name evidence="2" type="ORF">KDAU_43920</name>
</gene>
<reference evidence="3" key="1">
    <citation type="submission" date="2018-12" db="EMBL/GenBank/DDBJ databases">
        <title>Tengunoibacter tsumagoiensis gen. nov., sp. nov., Dictyobacter kobayashii sp. nov., D. alpinus sp. nov., and D. joshuensis sp. nov. and description of Dictyobacteraceae fam. nov. within the order Ktedonobacterales isolated from Tengu-no-mugimeshi.</title>
        <authorList>
            <person name="Wang C.M."/>
            <person name="Zheng Y."/>
            <person name="Sakai Y."/>
            <person name="Toyoda A."/>
            <person name="Minakuchi Y."/>
            <person name="Abe K."/>
            <person name="Yokota A."/>
            <person name="Yabe S."/>
        </authorList>
    </citation>
    <scope>NUCLEOTIDE SEQUENCE [LARGE SCALE GENOMIC DNA]</scope>
    <source>
        <strain evidence="3">S-27</strain>
    </source>
</reference>